<dbReference type="InterPro" id="IPR001365">
    <property type="entry name" value="A_deaminase_dom"/>
</dbReference>
<keyword evidence="8" id="KW-0862">Zinc</keyword>
<dbReference type="PROSITE" id="PS00485">
    <property type="entry name" value="A_DEAMINASE"/>
    <property type="match status" value="1"/>
</dbReference>
<evidence type="ECO:0000256" key="6">
    <source>
        <dbReference type="ARBA" id="ARBA00022723"/>
    </source>
</evidence>
<comment type="cofactor">
    <cofactor evidence="1">
        <name>Zn(2+)</name>
        <dbReference type="ChEBI" id="CHEBI:29105"/>
    </cofactor>
</comment>
<dbReference type="InterPro" id="IPR032466">
    <property type="entry name" value="Metal_Hydrolase"/>
</dbReference>
<evidence type="ECO:0000259" key="9">
    <source>
        <dbReference type="Pfam" id="PF00962"/>
    </source>
</evidence>
<dbReference type="RefSeq" id="XP_014667618.1">
    <property type="nucleotide sequence ID" value="XM_014812132.1"/>
</dbReference>
<dbReference type="Pfam" id="PF00962">
    <property type="entry name" value="A_deaminase"/>
    <property type="match status" value="1"/>
</dbReference>
<keyword evidence="7" id="KW-0378">Hydrolase</keyword>
<evidence type="ECO:0000256" key="2">
    <source>
        <dbReference type="ARBA" id="ARBA00004296"/>
    </source>
</evidence>
<evidence type="ECO:0000256" key="1">
    <source>
        <dbReference type="ARBA" id="ARBA00001947"/>
    </source>
</evidence>
<keyword evidence="10" id="KW-1185">Reference proteome</keyword>
<dbReference type="Proteomes" id="UP000695022">
    <property type="component" value="Unplaced"/>
</dbReference>
<dbReference type="PANTHER" id="PTHR11409:SF43">
    <property type="entry name" value="ADENOSINE DEAMINASE"/>
    <property type="match status" value="1"/>
</dbReference>
<dbReference type="SUPFAM" id="SSF51556">
    <property type="entry name" value="Metallo-dependent hydrolases"/>
    <property type="match status" value="1"/>
</dbReference>
<evidence type="ECO:0000256" key="3">
    <source>
        <dbReference type="ARBA" id="ARBA00006676"/>
    </source>
</evidence>
<dbReference type="InterPro" id="IPR006330">
    <property type="entry name" value="Ado/ade_deaminase"/>
</dbReference>
<proteinExistence type="inferred from homology"/>
<dbReference type="Gene3D" id="3.20.20.140">
    <property type="entry name" value="Metal-dependent hydrolases"/>
    <property type="match status" value="1"/>
</dbReference>
<reference evidence="11" key="1">
    <citation type="submission" date="2025-08" db="UniProtKB">
        <authorList>
            <consortium name="RefSeq"/>
        </authorList>
    </citation>
    <scope>IDENTIFICATION</scope>
</reference>
<dbReference type="EC" id="3.5.4.4" evidence="4"/>
<dbReference type="InterPro" id="IPR006650">
    <property type="entry name" value="A/AMP_deam_AS"/>
</dbReference>
<dbReference type="GeneID" id="106809150"/>
<organism evidence="10 11">
    <name type="scientific">Priapulus caudatus</name>
    <name type="common">Priapulid worm</name>
    <dbReference type="NCBI Taxonomy" id="37621"/>
    <lineage>
        <taxon>Eukaryota</taxon>
        <taxon>Metazoa</taxon>
        <taxon>Ecdysozoa</taxon>
        <taxon>Scalidophora</taxon>
        <taxon>Priapulida</taxon>
        <taxon>Priapulimorpha</taxon>
        <taxon>Priapulimorphida</taxon>
        <taxon>Priapulidae</taxon>
        <taxon>Priapulus</taxon>
    </lineage>
</organism>
<keyword evidence="6" id="KW-0479">Metal-binding</keyword>
<dbReference type="PANTHER" id="PTHR11409">
    <property type="entry name" value="ADENOSINE DEAMINASE"/>
    <property type="match status" value="1"/>
</dbReference>
<evidence type="ECO:0000313" key="10">
    <source>
        <dbReference type="Proteomes" id="UP000695022"/>
    </source>
</evidence>
<sequence>MIRSGINGFAKQARSRVELHVHLDGAVRPSTIWELAHTKGITLPGANFEEFKQKINARGSGSLTKFLDAFNIFMPVILGDLQAIYRVAYEFCEDSANQGIAYVEARYSPHLLATTVPDSPWKVMGDVTPKMVVETVSKGLSQGEKDFNIKVRQILCCIRPFPDWSSEVVYLCQEFRSKGVVGIDLAGDESQPTHPDHKKAFQEAARLGISRTVHAAEAGPASNAKAAVYELLAQRIGHGYHTVEDEAIYQDLRARDIHFEVCLLSSQATGAVTLDWSKHPAIRFANDDLNFSLNTDDPTVIQNTLGDEYDVGFNKLHFSERVLARTNFNAARSCFLPRDEKDELLNHLKEQYGLQECCTRL</sequence>
<feature type="domain" description="Adenosine deaminase" evidence="9">
    <location>
        <begin position="16"/>
        <end position="350"/>
    </location>
</feature>
<evidence type="ECO:0000256" key="8">
    <source>
        <dbReference type="ARBA" id="ARBA00022833"/>
    </source>
</evidence>
<comment type="subcellular location">
    <subcellularLocation>
        <location evidence="2">Cell membrane</location>
        <topology evidence="2">Peripheral membrane protein</topology>
        <orientation evidence="2">Extracellular side</orientation>
    </subcellularLocation>
</comment>
<evidence type="ECO:0000256" key="4">
    <source>
        <dbReference type="ARBA" id="ARBA00012784"/>
    </source>
</evidence>
<name>A0ABM1E5Z7_PRICU</name>
<dbReference type="NCBIfam" id="TIGR01430">
    <property type="entry name" value="aden_deam"/>
    <property type="match status" value="1"/>
</dbReference>
<evidence type="ECO:0000256" key="5">
    <source>
        <dbReference type="ARBA" id="ARBA00018099"/>
    </source>
</evidence>
<evidence type="ECO:0000256" key="7">
    <source>
        <dbReference type="ARBA" id="ARBA00022801"/>
    </source>
</evidence>
<evidence type="ECO:0000313" key="11">
    <source>
        <dbReference type="RefSeq" id="XP_014667618.1"/>
    </source>
</evidence>
<comment type="similarity">
    <text evidence="3">Belongs to the metallo-dependent hydrolases superfamily. Adenosine and AMP deaminases family.</text>
</comment>
<protein>
    <recommendedName>
        <fullName evidence="5">Adenosine deaminase</fullName>
        <ecNumber evidence="4">3.5.4.4</ecNumber>
    </recommendedName>
</protein>
<gene>
    <name evidence="11" type="primary">LOC106809150</name>
</gene>
<accession>A0ABM1E5Z7</accession>